<dbReference type="RefSeq" id="WP_184457023.1">
    <property type="nucleotide sequence ID" value="NZ_JACIFV010000009.1"/>
</dbReference>
<dbReference type="AlphaFoldDB" id="A0A7W6QA40"/>
<dbReference type="Proteomes" id="UP000524492">
    <property type="component" value="Unassembled WGS sequence"/>
</dbReference>
<sequence length="115" mass="12536">MSERRPIYLHDWSESGEAGMLSDFQASPDVLSGATVIVASYTYENYSGDAYVLFERDGKLFEVHGGHCSCYGLEGQWEPEEADRDAIIHRITKGTWHADAVAVKGAVLAALQAAA</sequence>
<dbReference type="EMBL" id="JACIFV010000009">
    <property type="protein sequence ID" value="MBB4192767.1"/>
    <property type="molecule type" value="Genomic_DNA"/>
</dbReference>
<comment type="caution">
    <text evidence="1">The sequence shown here is derived from an EMBL/GenBank/DDBJ whole genome shotgun (WGS) entry which is preliminary data.</text>
</comment>
<reference evidence="1 2" key="1">
    <citation type="submission" date="2020-08" db="EMBL/GenBank/DDBJ databases">
        <title>Genomic Encyclopedia of Type Strains, Phase IV (KMG-V): Genome sequencing to study the core and pangenomes of soil and plant-associated prokaryotes.</title>
        <authorList>
            <person name="Whitman W."/>
        </authorList>
    </citation>
    <scope>NUCLEOTIDE SEQUENCE [LARGE SCALE GENOMIC DNA]</scope>
    <source>
        <strain evidence="1 2">SEMIA 4074</strain>
    </source>
</reference>
<proteinExistence type="predicted"/>
<evidence type="ECO:0000313" key="2">
    <source>
        <dbReference type="Proteomes" id="UP000524492"/>
    </source>
</evidence>
<organism evidence="1 2">
    <name type="scientific">Rhizobium aethiopicum</name>
    <dbReference type="NCBI Taxonomy" id="1138170"/>
    <lineage>
        <taxon>Bacteria</taxon>
        <taxon>Pseudomonadati</taxon>
        <taxon>Pseudomonadota</taxon>
        <taxon>Alphaproteobacteria</taxon>
        <taxon>Hyphomicrobiales</taxon>
        <taxon>Rhizobiaceae</taxon>
        <taxon>Rhizobium/Agrobacterium group</taxon>
        <taxon>Rhizobium</taxon>
    </lineage>
</organism>
<keyword evidence="2" id="KW-1185">Reference proteome</keyword>
<evidence type="ECO:0000313" key="1">
    <source>
        <dbReference type="EMBL" id="MBB4192767.1"/>
    </source>
</evidence>
<name>A0A7W6QA40_9HYPH</name>
<accession>A0A7W6QA40</accession>
<gene>
    <name evidence="1" type="ORF">GGD53_002927</name>
</gene>
<protein>
    <submittedName>
        <fullName evidence="1">Uncharacterized protein</fullName>
    </submittedName>
</protein>